<dbReference type="GeneID" id="31360448"/>
<dbReference type="RefSeq" id="XP_020434174.1">
    <property type="nucleotide sequence ID" value="XM_020575858.1"/>
</dbReference>
<evidence type="ECO:0000313" key="2">
    <source>
        <dbReference type="Proteomes" id="UP000001396"/>
    </source>
</evidence>
<name>D3B918_HETP5</name>
<reference evidence="1 2" key="1">
    <citation type="journal article" date="2011" name="Genome Res.">
        <title>Phylogeny-wide analysis of social amoeba genomes highlights ancient origins for complex intercellular communication.</title>
        <authorList>
            <person name="Heidel A.J."/>
            <person name="Lawal H.M."/>
            <person name="Felder M."/>
            <person name="Schilde C."/>
            <person name="Helps N.R."/>
            <person name="Tunggal B."/>
            <person name="Rivero F."/>
            <person name="John U."/>
            <person name="Schleicher M."/>
            <person name="Eichinger L."/>
            <person name="Platzer M."/>
            <person name="Noegel A.A."/>
            <person name="Schaap P."/>
            <person name="Gloeckner G."/>
        </authorList>
    </citation>
    <scope>NUCLEOTIDE SEQUENCE [LARGE SCALE GENOMIC DNA]</scope>
    <source>
        <strain evidence="2">ATCC 26659 / Pp 5 / PN500</strain>
    </source>
</reference>
<protein>
    <submittedName>
        <fullName evidence="1">Uncharacterized protein</fullName>
    </submittedName>
</protein>
<dbReference type="EMBL" id="ADBJ01000021">
    <property type="protein sequence ID" value="EFA82057.1"/>
    <property type="molecule type" value="Genomic_DNA"/>
</dbReference>
<proteinExistence type="predicted"/>
<comment type="caution">
    <text evidence="1">The sequence shown here is derived from an EMBL/GenBank/DDBJ whole genome shotgun (WGS) entry which is preliminary data.</text>
</comment>
<dbReference type="STRING" id="670386.D3B918"/>
<sequence length="202" mass="23272">MSYPDFVESNNENEKYFQYLTAEGFLTGTKFNSHTRSLKKNRSNGYQRDALVPSESVYHFEIYQLIAHQSNLPNIIYPEITSSSDYNADRRADMFIKYRNWSVVLELVAHQNPKGVEAHLDSALEYKNRTNADETWVLNFTCGPIDTQIKSKSGVGLIHVCHSRDYSAVNVQVHYPNQDIQKTYHDTRQYPVINVNLSGTLN</sequence>
<keyword evidence="2" id="KW-1185">Reference proteome</keyword>
<accession>D3B918</accession>
<gene>
    <name evidence="1" type="ORF">PPL_04962</name>
</gene>
<dbReference type="AlphaFoldDB" id="D3B918"/>
<organism evidence="1 2">
    <name type="scientific">Heterostelium pallidum (strain ATCC 26659 / Pp 5 / PN500)</name>
    <name type="common">Cellular slime mold</name>
    <name type="synonym">Polysphondylium pallidum</name>
    <dbReference type="NCBI Taxonomy" id="670386"/>
    <lineage>
        <taxon>Eukaryota</taxon>
        <taxon>Amoebozoa</taxon>
        <taxon>Evosea</taxon>
        <taxon>Eumycetozoa</taxon>
        <taxon>Dictyostelia</taxon>
        <taxon>Acytosteliales</taxon>
        <taxon>Acytosteliaceae</taxon>
        <taxon>Heterostelium</taxon>
    </lineage>
</organism>
<dbReference type="InParanoid" id="D3B918"/>
<dbReference type="Proteomes" id="UP000001396">
    <property type="component" value="Unassembled WGS sequence"/>
</dbReference>
<evidence type="ECO:0000313" key="1">
    <source>
        <dbReference type="EMBL" id="EFA82057.1"/>
    </source>
</evidence>